<keyword evidence="4" id="KW-1185">Reference proteome</keyword>
<dbReference type="STRING" id="1123755.SAMN05444714_0579"/>
<proteinExistence type="predicted"/>
<dbReference type="Pfam" id="PF13778">
    <property type="entry name" value="DUF4174"/>
    <property type="match status" value="1"/>
</dbReference>
<keyword evidence="1" id="KW-0732">Signal</keyword>
<evidence type="ECO:0000313" key="3">
    <source>
        <dbReference type="EMBL" id="SFS03378.1"/>
    </source>
</evidence>
<accession>A0A1I6LJ25</accession>
<feature type="domain" description="DUF4174" evidence="2">
    <location>
        <begin position="85"/>
        <end position="183"/>
    </location>
</feature>
<organism evidence="3 4">
    <name type="scientific">Yoonia litorea</name>
    <dbReference type="NCBI Taxonomy" id="1123755"/>
    <lineage>
        <taxon>Bacteria</taxon>
        <taxon>Pseudomonadati</taxon>
        <taxon>Pseudomonadota</taxon>
        <taxon>Alphaproteobacteria</taxon>
        <taxon>Rhodobacterales</taxon>
        <taxon>Paracoccaceae</taxon>
        <taxon>Yoonia</taxon>
    </lineage>
</organism>
<name>A0A1I6LJ25_9RHOB</name>
<evidence type="ECO:0000313" key="4">
    <source>
        <dbReference type="Proteomes" id="UP000198926"/>
    </source>
</evidence>
<dbReference type="Proteomes" id="UP000198926">
    <property type="component" value="Unassembled WGS sequence"/>
</dbReference>
<sequence>MKKLSTIWHCPLAFVRGGSISSGMKTLMISGLFAAVLAFGAAPLSAEEHLGTTEVAEGETLSVLERWQAAPTTIFDAAEIDPVELEWVLRPLVVFADTPNDPRFRQQMDLLMADIDQLGERDVILITDTDPSAASALRTQLRPRGYMMALVAKDGRVALRKPSPWSVRELSRSIDKMPLRQQEIADRRMVQP</sequence>
<protein>
    <recommendedName>
        <fullName evidence="2">DUF4174 domain-containing protein</fullName>
    </recommendedName>
</protein>
<gene>
    <name evidence="3" type="ORF">SAMN05444714_0579</name>
</gene>
<evidence type="ECO:0000259" key="2">
    <source>
        <dbReference type="Pfam" id="PF13778"/>
    </source>
</evidence>
<reference evidence="3 4" key="1">
    <citation type="submission" date="2016-10" db="EMBL/GenBank/DDBJ databases">
        <authorList>
            <person name="de Groot N.N."/>
        </authorList>
    </citation>
    <scope>NUCLEOTIDE SEQUENCE [LARGE SCALE GENOMIC DNA]</scope>
    <source>
        <strain evidence="3 4">DSM 29433</strain>
    </source>
</reference>
<dbReference type="AlphaFoldDB" id="A0A1I6LJ25"/>
<dbReference type="InterPro" id="IPR025232">
    <property type="entry name" value="DUF4174"/>
</dbReference>
<dbReference type="EMBL" id="FOZM01000001">
    <property type="protein sequence ID" value="SFS03378.1"/>
    <property type="molecule type" value="Genomic_DNA"/>
</dbReference>
<evidence type="ECO:0000256" key="1">
    <source>
        <dbReference type="ARBA" id="ARBA00022729"/>
    </source>
</evidence>